<feature type="transmembrane region" description="Helical" evidence="1">
    <location>
        <begin position="168"/>
        <end position="190"/>
    </location>
</feature>
<comment type="caution">
    <text evidence="2">The sequence shown here is derived from an EMBL/GenBank/DDBJ whole genome shotgun (WGS) entry which is preliminary data.</text>
</comment>
<evidence type="ECO:0000313" key="2">
    <source>
        <dbReference type="EMBL" id="ODC02178.1"/>
    </source>
</evidence>
<evidence type="ECO:0008006" key="4">
    <source>
        <dbReference type="Google" id="ProtNLM"/>
    </source>
</evidence>
<organism evidence="2 3">
    <name type="scientific">Terasakiispira papahanaumokuakeensis</name>
    <dbReference type="NCBI Taxonomy" id="197479"/>
    <lineage>
        <taxon>Bacteria</taxon>
        <taxon>Pseudomonadati</taxon>
        <taxon>Pseudomonadota</taxon>
        <taxon>Gammaproteobacteria</taxon>
        <taxon>Oceanospirillales</taxon>
        <taxon>Terasakiispira</taxon>
    </lineage>
</organism>
<feature type="transmembrane region" description="Helical" evidence="1">
    <location>
        <begin position="136"/>
        <end position="156"/>
    </location>
</feature>
<keyword evidence="1" id="KW-1133">Transmembrane helix</keyword>
<dbReference type="OrthoDB" id="5451742at2"/>
<feature type="transmembrane region" description="Helical" evidence="1">
    <location>
        <begin position="66"/>
        <end position="84"/>
    </location>
</feature>
<dbReference type="GO" id="GO:0005886">
    <property type="term" value="C:plasma membrane"/>
    <property type="evidence" value="ECO:0007669"/>
    <property type="project" value="TreeGrafter"/>
</dbReference>
<dbReference type="Proteomes" id="UP000094291">
    <property type="component" value="Unassembled WGS sequence"/>
</dbReference>
<sequence>MLWSSVLVLLPLFVGYGLRLPQPRLQAAIGHTIEWLVYVILGLMGLSIGALDQLGTQLAVMSGQTLLLVVALGVANLLALWLWSRRYPWRLPLKVEETTGGGLGMFKGTAILLGVVFGGIALGTQVQLPEGLTDQLAEYTLMVLLLLIGCQLRNSGMSLKQVLLNRQGFAIAFVVVVSSLVIGGLIAPWLEVSRYQALALVSGFGWYSLSAILIGDGMGPVWGGAAFFNDLIRELVALLLIPWVMGRAPAVAIGYSGATSMDFTLPMIQKSGGMHCVPAAIVSGFLLSLLSPVLTLFFLSLAA</sequence>
<keyword evidence="3" id="KW-1185">Reference proteome</keyword>
<dbReference type="EMBL" id="MDTQ01000001">
    <property type="protein sequence ID" value="ODC02178.1"/>
    <property type="molecule type" value="Genomic_DNA"/>
</dbReference>
<feature type="transmembrane region" description="Helical" evidence="1">
    <location>
        <begin position="276"/>
        <end position="299"/>
    </location>
</feature>
<dbReference type="GO" id="GO:0015661">
    <property type="term" value="F:L-lysine efflux transmembrane transporter activity"/>
    <property type="evidence" value="ECO:0007669"/>
    <property type="project" value="InterPro"/>
</dbReference>
<proteinExistence type="predicted"/>
<protein>
    <recommendedName>
        <fullName evidence="4">Lysine exporter LysO family protein</fullName>
    </recommendedName>
</protein>
<feature type="transmembrane region" description="Helical" evidence="1">
    <location>
        <begin position="35"/>
        <end position="54"/>
    </location>
</feature>
<gene>
    <name evidence="2" type="ORF">BFW38_00075</name>
</gene>
<dbReference type="PANTHER" id="PTHR35804">
    <property type="entry name" value="LYSINE EXPORTER LYSO"/>
    <property type="match status" value="1"/>
</dbReference>
<reference evidence="2 3" key="1">
    <citation type="submission" date="2016-08" db="EMBL/GenBank/DDBJ databases">
        <authorList>
            <person name="Seilhamer J.J."/>
        </authorList>
    </citation>
    <scope>NUCLEOTIDE SEQUENCE [LARGE SCALE GENOMIC DNA]</scope>
    <source>
        <strain evidence="2 3">PH27A</strain>
    </source>
</reference>
<dbReference type="Pfam" id="PF03956">
    <property type="entry name" value="Lys_export"/>
    <property type="match status" value="1"/>
</dbReference>
<dbReference type="AlphaFoldDB" id="A0A1E2V5C1"/>
<dbReference type="InterPro" id="IPR005642">
    <property type="entry name" value="LysO"/>
</dbReference>
<feature type="transmembrane region" description="Helical" evidence="1">
    <location>
        <begin position="104"/>
        <end position="124"/>
    </location>
</feature>
<evidence type="ECO:0000256" key="1">
    <source>
        <dbReference type="SAM" id="Phobius"/>
    </source>
</evidence>
<feature type="transmembrane region" description="Helical" evidence="1">
    <location>
        <begin position="235"/>
        <end position="255"/>
    </location>
</feature>
<evidence type="ECO:0000313" key="3">
    <source>
        <dbReference type="Proteomes" id="UP000094291"/>
    </source>
</evidence>
<name>A0A1E2V5C1_9GAMM</name>
<dbReference type="PANTHER" id="PTHR35804:SF1">
    <property type="entry name" value="LYSINE EXPORTER LYSO"/>
    <property type="match status" value="1"/>
</dbReference>
<keyword evidence="1" id="KW-0812">Transmembrane</keyword>
<keyword evidence="1" id="KW-0472">Membrane</keyword>
<dbReference type="STRING" id="197479.BFW38_00075"/>
<accession>A0A1E2V5C1</accession>
<dbReference type="RefSeq" id="WP_068996562.1">
    <property type="nucleotide sequence ID" value="NZ_MDTQ01000001.1"/>
</dbReference>